<feature type="domain" description="Impact N-terminal" evidence="2">
    <location>
        <begin position="19"/>
        <end position="123"/>
    </location>
</feature>
<dbReference type="PROSITE" id="PS00910">
    <property type="entry name" value="UPF0029"/>
    <property type="match status" value="1"/>
</dbReference>
<gene>
    <name evidence="4" type="ORF">IAD16_03975</name>
</gene>
<reference evidence="4" key="2">
    <citation type="journal article" date="2021" name="PeerJ">
        <title>Extensive microbial diversity within the chicken gut microbiome revealed by metagenomics and culture.</title>
        <authorList>
            <person name="Gilroy R."/>
            <person name="Ravi A."/>
            <person name="Getino M."/>
            <person name="Pursley I."/>
            <person name="Horton D.L."/>
            <person name="Alikhan N.F."/>
            <person name="Baker D."/>
            <person name="Gharbi K."/>
            <person name="Hall N."/>
            <person name="Watson M."/>
            <person name="Adriaenssens E.M."/>
            <person name="Foster-Nyarko E."/>
            <person name="Jarju S."/>
            <person name="Secka A."/>
            <person name="Antonio M."/>
            <person name="Oren A."/>
            <person name="Chaudhuri R.R."/>
            <person name="La Ragione R."/>
            <person name="Hildebrand F."/>
            <person name="Pallen M.J."/>
        </authorList>
    </citation>
    <scope>NUCLEOTIDE SEQUENCE</scope>
    <source>
        <strain evidence="4">11300</strain>
    </source>
</reference>
<dbReference type="SUPFAM" id="SSF54211">
    <property type="entry name" value="Ribosomal protein S5 domain 2-like"/>
    <property type="match status" value="1"/>
</dbReference>
<organism evidence="4 5">
    <name type="scientific">Candidatus Fimisoma avicola</name>
    <dbReference type="NCBI Taxonomy" id="2840826"/>
    <lineage>
        <taxon>Bacteria</taxon>
        <taxon>Bacillati</taxon>
        <taxon>Bacillota</taxon>
        <taxon>Clostridia</taxon>
        <taxon>Eubacteriales</taxon>
        <taxon>Candidatus Fimisoma</taxon>
    </lineage>
</organism>
<proteinExistence type="inferred from homology"/>
<dbReference type="InterPro" id="IPR036956">
    <property type="entry name" value="Impact_N_sf"/>
</dbReference>
<dbReference type="NCBIfam" id="TIGR00257">
    <property type="entry name" value="IMPACT_YIGZ"/>
    <property type="match status" value="1"/>
</dbReference>
<dbReference type="InterPro" id="IPR001498">
    <property type="entry name" value="Impact_N"/>
</dbReference>
<evidence type="ECO:0000259" key="2">
    <source>
        <dbReference type="Pfam" id="PF01205"/>
    </source>
</evidence>
<dbReference type="InterPro" id="IPR020568">
    <property type="entry name" value="Ribosomal_Su5_D2-typ_SF"/>
</dbReference>
<evidence type="ECO:0000313" key="5">
    <source>
        <dbReference type="Proteomes" id="UP000824091"/>
    </source>
</evidence>
<dbReference type="Pfam" id="PF09186">
    <property type="entry name" value="DUF1949"/>
    <property type="match status" value="1"/>
</dbReference>
<dbReference type="InterPro" id="IPR015796">
    <property type="entry name" value="Impact_YigZ-like"/>
</dbReference>
<dbReference type="InterPro" id="IPR015269">
    <property type="entry name" value="UPF0029_Impact_C"/>
</dbReference>
<dbReference type="GO" id="GO:0005737">
    <property type="term" value="C:cytoplasm"/>
    <property type="evidence" value="ECO:0007669"/>
    <property type="project" value="TreeGrafter"/>
</dbReference>
<comment type="similarity">
    <text evidence="1">Belongs to the IMPACT family.</text>
</comment>
<reference evidence="4" key="1">
    <citation type="submission" date="2020-10" db="EMBL/GenBank/DDBJ databases">
        <authorList>
            <person name="Gilroy R."/>
        </authorList>
    </citation>
    <scope>NUCLEOTIDE SEQUENCE</scope>
    <source>
        <strain evidence="4">11300</strain>
    </source>
</reference>
<comment type="caution">
    <text evidence="4">The sequence shown here is derived from an EMBL/GenBank/DDBJ whole genome shotgun (WGS) entry which is preliminary data.</text>
</comment>
<feature type="domain" description="UPF0029" evidence="3">
    <location>
        <begin position="141"/>
        <end position="193"/>
    </location>
</feature>
<accession>A0A9D1L861</accession>
<dbReference type="AlphaFoldDB" id="A0A9D1L861"/>
<dbReference type="InterPro" id="IPR020569">
    <property type="entry name" value="UPF0029_Impact_CS"/>
</dbReference>
<dbReference type="Gene3D" id="3.30.230.30">
    <property type="entry name" value="Impact, N-terminal domain"/>
    <property type="match status" value="1"/>
</dbReference>
<dbReference type="Pfam" id="PF01205">
    <property type="entry name" value="Impact_N"/>
    <property type="match status" value="1"/>
</dbReference>
<name>A0A9D1L861_9FIRM</name>
<dbReference type="Proteomes" id="UP000824091">
    <property type="component" value="Unassembled WGS sequence"/>
</dbReference>
<dbReference type="InterPro" id="IPR023582">
    <property type="entry name" value="Impact"/>
</dbReference>
<protein>
    <submittedName>
        <fullName evidence="4">YigZ family protein</fullName>
    </submittedName>
</protein>
<evidence type="ECO:0000256" key="1">
    <source>
        <dbReference type="ARBA" id="ARBA00007665"/>
    </source>
</evidence>
<dbReference type="EMBL" id="DVMO01000057">
    <property type="protein sequence ID" value="HIU27516.1"/>
    <property type="molecule type" value="Genomic_DNA"/>
</dbReference>
<dbReference type="PANTHER" id="PTHR16301">
    <property type="entry name" value="IMPACT-RELATED"/>
    <property type="match status" value="1"/>
</dbReference>
<evidence type="ECO:0000313" key="4">
    <source>
        <dbReference type="EMBL" id="HIU27516.1"/>
    </source>
</evidence>
<sequence length="215" mass="23539">MKLYSTLCKEAEAEQTIERSRFIAHVRPVSSREEADAFIGEIKKKYKDATHNVPAMVIGDKMQIQWASDDGEPQGTSGAPIVRLLTAEGITDTAVVVTRYFGGIKLGTGGLVRAYTSSVKLAIEKAGICDIIEQCLLKYVFDYTFLAKIQSLAGESFAIENIIYSNVVEADLSCLPEKTEEVKSLINSVTSGKARLAEETTATVKKEIEKILKNP</sequence>
<dbReference type="GO" id="GO:0006446">
    <property type="term" value="P:regulation of translational initiation"/>
    <property type="evidence" value="ECO:0007669"/>
    <property type="project" value="TreeGrafter"/>
</dbReference>
<dbReference type="PANTHER" id="PTHR16301:SF20">
    <property type="entry name" value="IMPACT FAMILY MEMBER YIGZ"/>
    <property type="match status" value="1"/>
</dbReference>
<evidence type="ECO:0000259" key="3">
    <source>
        <dbReference type="Pfam" id="PF09186"/>
    </source>
</evidence>